<accession>A0A8C6FY62</accession>
<evidence type="ECO:0000256" key="2">
    <source>
        <dbReference type="ARBA" id="ARBA00012150"/>
    </source>
</evidence>
<comment type="similarity">
    <text evidence="1 6">Belongs to the acylphosphatase family.</text>
</comment>
<comment type="catalytic activity">
    <reaction evidence="4">
        <text>an acyl phosphate + H2O = a carboxylate + phosphate + H(+)</text>
        <dbReference type="Rhea" id="RHEA:14965"/>
        <dbReference type="ChEBI" id="CHEBI:15377"/>
        <dbReference type="ChEBI" id="CHEBI:15378"/>
        <dbReference type="ChEBI" id="CHEBI:29067"/>
        <dbReference type="ChEBI" id="CHEBI:43474"/>
        <dbReference type="ChEBI" id="CHEBI:59918"/>
        <dbReference type="EC" id="3.6.1.7"/>
    </reaction>
</comment>
<feature type="region of interest" description="Disordered" evidence="7">
    <location>
        <begin position="70"/>
        <end position="92"/>
    </location>
</feature>
<evidence type="ECO:0000313" key="9">
    <source>
        <dbReference type="Ensembl" id="ENSMMSP00000030717.1"/>
    </source>
</evidence>
<evidence type="ECO:0000313" key="10">
    <source>
        <dbReference type="Proteomes" id="UP000694544"/>
    </source>
</evidence>
<dbReference type="GeneTree" id="ENSGT00940000171437"/>
<dbReference type="GO" id="GO:0003998">
    <property type="term" value="F:acylphosphatase activity"/>
    <property type="evidence" value="ECO:0007669"/>
    <property type="project" value="UniProtKB-EC"/>
</dbReference>
<dbReference type="Gene3D" id="3.30.70.100">
    <property type="match status" value="1"/>
</dbReference>
<proteinExistence type="inferred from homology"/>
<dbReference type="EC" id="3.6.1.7" evidence="2"/>
<evidence type="ECO:0000256" key="3">
    <source>
        <dbReference type="ARBA" id="ARBA00022801"/>
    </source>
</evidence>
<evidence type="ECO:0000256" key="5">
    <source>
        <dbReference type="PROSITE-ProRule" id="PRU00520"/>
    </source>
</evidence>
<dbReference type="PANTHER" id="PTHR10029">
    <property type="entry name" value="ACYLPHOSPHATASE"/>
    <property type="match status" value="1"/>
</dbReference>
<reference evidence="9" key="1">
    <citation type="submission" date="2025-08" db="UniProtKB">
        <authorList>
            <consortium name="Ensembl"/>
        </authorList>
    </citation>
    <scope>IDENTIFICATION</scope>
</reference>
<dbReference type="Pfam" id="PF00708">
    <property type="entry name" value="Acylphosphatase"/>
    <property type="match status" value="1"/>
</dbReference>
<evidence type="ECO:0000256" key="1">
    <source>
        <dbReference type="ARBA" id="ARBA00005614"/>
    </source>
</evidence>
<dbReference type="InterPro" id="IPR020456">
    <property type="entry name" value="Acylphosphatase"/>
</dbReference>
<feature type="domain" description="Acylphosphatase-like" evidence="8">
    <location>
        <begin position="11"/>
        <end position="92"/>
    </location>
</feature>
<evidence type="ECO:0000256" key="7">
    <source>
        <dbReference type="SAM" id="MobiDB-lite"/>
    </source>
</evidence>
<keyword evidence="3" id="KW-0378">Hydrolase</keyword>
<keyword evidence="10" id="KW-1185">Reference proteome</keyword>
<organism evidence="9 10">
    <name type="scientific">Moschus moschiferus</name>
    <name type="common">Siberian musk deer</name>
    <name type="synonym">Moschus sibiricus</name>
    <dbReference type="NCBI Taxonomy" id="68415"/>
    <lineage>
        <taxon>Eukaryota</taxon>
        <taxon>Metazoa</taxon>
        <taxon>Chordata</taxon>
        <taxon>Craniata</taxon>
        <taxon>Vertebrata</taxon>
        <taxon>Euteleostomi</taxon>
        <taxon>Mammalia</taxon>
        <taxon>Eutheria</taxon>
        <taxon>Laurasiatheria</taxon>
        <taxon>Artiodactyla</taxon>
        <taxon>Ruminantia</taxon>
        <taxon>Pecora</taxon>
        <taxon>Moschidae</taxon>
        <taxon>Moschus</taxon>
    </lineage>
</organism>
<dbReference type="InterPro" id="IPR036046">
    <property type="entry name" value="Acylphosphatase-like_dom_sf"/>
</dbReference>
<dbReference type="PROSITE" id="PS51160">
    <property type="entry name" value="ACYLPHOSPHATASE_3"/>
    <property type="match status" value="1"/>
</dbReference>
<dbReference type="AlphaFoldDB" id="A0A8C6FY62"/>
<dbReference type="PRINTS" id="PR00112">
    <property type="entry name" value="ACYLPHPHTASE"/>
</dbReference>
<dbReference type="InterPro" id="IPR001792">
    <property type="entry name" value="Acylphosphatase-like_dom"/>
</dbReference>
<reference evidence="9" key="2">
    <citation type="submission" date="2025-09" db="UniProtKB">
        <authorList>
            <consortium name="Ensembl"/>
        </authorList>
    </citation>
    <scope>IDENTIFICATION</scope>
</reference>
<evidence type="ECO:0000259" key="8">
    <source>
        <dbReference type="PROSITE" id="PS51160"/>
    </source>
</evidence>
<dbReference type="Proteomes" id="UP000694544">
    <property type="component" value="Unplaced"/>
</dbReference>
<protein>
    <recommendedName>
        <fullName evidence="2">acylphosphatase</fullName>
        <ecNumber evidence="2">3.6.1.7</ecNumber>
    </recommendedName>
</protein>
<dbReference type="SUPFAM" id="SSF54975">
    <property type="entry name" value="Acylphosphatase/BLUF domain-like"/>
    <property type="match status" value="1"/>
</dbReference>
<dbReference type="PANTHER" id="PTHR10029:SF21">
    <property type="entry name" value="ACYLPHOSPHATASE-1"/>
    <property type="match status" value="1"/>
</dbReference>
<name>A0A8C6FY62_MOSMO</name>
<comment type="caution">
    <text evidence="5">Lacks conserved residue(s) required for the propagation of feature annotation.</text>
</comment>
<feature type="compositionally biased region" description="Polar residues" evidence="7">
    <location>
        <begin position="73"/>
        <end position="92"/>
    </location>
</feature>
<evidence type="ECO:0000256" key="4">
    <source>
        <dbReference type="ARBA" id="ARBA00047645"/>
    </source>
</evidence>
<sequence length="92" mass="10036">IPTAEPARALGQDSETLGKAQGVFFCKYAQAEGKKLGLRGQVQNTDQGTGQGRLQGPVPKVRHLQEWLETRGNPKTNTVISKLDYSDSQLVK</sequence>
<dbReference type="Ensembl" id="ENSMMST00000033803.1">
    <property type="protein sequence ID" value="ENSMMSP00000030717.1"/>
    <property type="gene ID" value="ENSMMSG00000022913.1"/>
</dbReference>
<evidence type="ECO:0000256" key="6">
    <source>
        <dbReference type="RuleBase" id="RU004168"/>
    </source>
</evidence>